<evidence type="ECO:0000256" key="4">
    <source>
        <dbReference type="ARBA" id="ARBA00023163"/>
    </source>
</evidence>
<dbReference type="InterPro" id="IPR036388">
    <property type="entry name" value="WH-like_DNA-bd_sf"/>
</dbReference>
<reference evidence="6 7" key="1">
    <citation type="submission" date="2019-02" db="EMBL/GenBank/DDBJ databases">
        <title>Deep-cultivation of Planctomycetes and their phenomic and genomic characterization uncovers novel biology.</title>
        <authorList>
            <person name="Wiegand S."/>
            <person name="Jogler M."/>
            <person name="Boedeker C."/>
            <person name="Pinto D."/>
            <person name="Vollmers J."/>
            <person name="Rivas-Marin E."/>
            <person name="Kohn T."/>
            <person name="Peeters S.H."/>
            <person name="Heuer A."/>
            <person name="Rast P."/>
            <person name="Oberbeckmann S."/>
            <person name="Bunk B."/>
            <person name="Jeske O."/>
            <person name="Meyerdierks A."/>
            <person name="Storesund J.E."/>
            <person name="Kallscheuer N."/>
            <person name="Luecker S."/>
            <person name="Lage O.M."/>
            <person name="Pohl T."/>
            <person name="Merkel B.J."/>
            <person name="Hornburger P."/>
            <person name="Mueller R.-W."/>
            <person name="Bruemmer F."/>
            <person name="Labrenz M."/>
            <person name="Spormann A.M."/>
            <person name="Op Den Camp H."/>
            <person name="Overmann J."/>
            <person name="Amann R."/>
            <person name="Jetten M.S.M."/>
            <person name="Mascher T."/>
            <person name="Medema M.H."/>
            <person name="Devos D.P."/>
            <person name="Kaster A.-K."/>
            <person name="Ovreas L."/>
            <person name="Rohde M."/>
            <person name="Galperin M.Y."/>
            <person name="Jogler C."/>
        </authorList>
    </citation>
    <scope>NUCLEOTIDE SEQUENCE [LARGE SCALE GENOMIC DNA]</scope>
    <source>
        <strain evidence="6 7">CA13</strain>
    </source>
</reference>
<dbReference type="Pfam" id="PF04542">
    <property type="entry name" value="Sigma70_r2"/>
    <property type="match status" value="1"/>
</dbReference>
<dbReference type="PANTHER" id="PTHR43133:SF51">
    <property type="entry name" value="RNA POLYMERASE SIGMA FACTOR"/>
    <property type="match status" value="1"/>
</dbReference>
<dbReference type="NCBIfam" id="TIGR02989">
    <property type="entry name" value="Sig-70_gvs1"/>
    <property type="match status" value="1"/>
</dbReference>
<feature type="domain" description="RNA polymerase sigma-70 region 2" evidence="5">
    <location>
        <begin position="13"/>
        <end position="79"/>
    </location>
</feature>
<evidence type="ECO:0000256" key="3">
    <source>
        <dbReference type="ARBA" id="ARBA00023082"/>
    </source>
</evidence>
<dbReference type="OrthoDB" id="6383365at2"/>
<dbReference type="InterPro" id="IPR013324">
    <property type="entry name" value="RNA_pol_sigma_r3/r4-like"/>
</dbReference>
<comment type="caution">
    <text evidence="6">The sequence shown here is derived from an EMBL/GenBank/DDBJ whole genome shotgun (WGS) entry which is preliminary data.</text>
</comment>
<dbReference type="InterPro" id="IPR039425">
    <property type="entry name" value="RNA_pol_sigma-70-like"/>
</dbReference>
<gene>
    <name evidence="6" type="ORF">CA13_58700</name>
</gene>
<dbReference type="InterPro" id="IPR007627">
    <property type="entry name" value="RNA_pol_sigma70_r2"/>
</dbReference>
<dbReference type="SUPFAM" id="SSF88659">
    <property type="entry name" value="Sigma3 and sigma4 domains of RNA polymerase sigma factors"/>
    <property type="match status" value="1"/>
</dbReference>
<dbReference type="AlphaFoldDB" id="A0A5C5ZAN8"/>
<dbReference type="Gene3D" id="1.10.1740.10">
    <property type="match status" value="1"/>
</dbReference>
<protein>
    <submittedName>
        <fullName evidence="6">RNA polymerase sigma factor</fullName>
    </submittedName>
</protein>
<comment type="similarity">
    <text evidence="1">Belongs to the sigma-70 factor family. ECF subfamily.</text>
</comment>
<dbReference type="GO" id="GO:0006352">
    <property type="term" value="P:DNA-templated transcription initiation"/>
    <property type="evidence" value="ECO:0007669"/>
    <property type="project" value="InterPro"/>
</dbReference>
<dbReference type="SUPFAM" id="SSF88946">
    <property type="entry name" value="Sigma2 domain of RNA polymerase sigma factors"/>
    <property type="match status" value="1"/>
</dbReference>
<dbReference type="PANTHER" id="PTHR43133">
    <property type="entry name" value="RNA POLYMERASE ECF-TYPE SIGMA FACTO"/>
    <property type="match status" value="1"/>
</dbReference>
<keyword evidence="7" id="KW-1185">Reference proteome</keyword>
<dbReference type="InterPro" id="IPR013325">
    <property type="entry name" value="RNA_pol_sigma_r2"/>
</dbReference>
<dbReference type="NCBIfam" id="TIGR02937">
    <property type="entry name" value="sigma70-ECF"/>
    <property type="match status" value="1"/>
</dbReference>
<keyword evidence="3" id="KW-0731">Sigma factor</keyword>
<evidence type="ECO:0000256" key="1">
    <source>
        <dbReference type="ARBA" id="ARBA00010641"/>
    </source>
</evidence>
<dbReference type="InterPro" id="IPR014284">
    <property type="entry name" value="RNA_pol_sigma-70_dom"/>
</dbReference>
<evidence type="ECO:0000259" key="5">
    <source>
        <dbReference type="Pfam" id="PF04542"/>
    </source>
</evidence>
<evidence type="ECO:0000313" key="7">
    <source>
        <dbReference type="Proteomes" id="UP000315010"/>
    </source>
</evidence>
<dbReference type="GO" id="GO:0016987">
    <property type="term" value="F:sigma factor activity"/>
    <property type="evidence" value="ECO:0007669"/>
    <property type="project" value="UniProtKB-KW"/>
</dbReference>
<dbReference type="InterPro" id="IPR014331">
    <property type="entry name" value="RNA_pol_sigma70_ECF_RHOBA"/>
</dbReference>
<dbReference type="EMBL" id="SJPJ01000001">
    <property type="protein sequence ID" value="TWT84392.1"/>
    <property type="molecule type" value="Genomic_DNA"/>
</dbReference>
<dbReference type="Proteomes" id="UP000315010">
    <property type="component" value="Unassembled WGS sequence"/>
</dbReference>
<dbReference type="Gene3D" id="1.10.10.10">
    <property type="entry name" value="Winged helix-like DNA-binding domain superfamily/Winged helix DNA-binding domain"/>
    <property type="match status" value="1"/>
</dbReference>
<evidence type="ECO:0000313" key="6">
    <source>
        <dbReference type="EMBL" id="TWT84392.1"/>
    </source>
</evidence>
<accession>A0A5C5ZAN8</accession>
<keyword evidence="2" id="KW-0805">Transcription regulation</keyword>
<evidence type="ECO:0000256" key="2">
    <source>
        <dbReference type="ARBA" id="ARBA00023015"/>
    </source>
</evidence>
<organism evidence="6 7">
    <name type="scientific">Novipirellula herctigrandis</name>
    <dbReference type="NCBI Taxonomy" id="2527986"/>
    <lineage>
        <taxon>Bacteria</taxon>
        <taxon>Pseudomonadati</taxon>
        <taxon>Planctomycetota</taxon>
        <taxon>Planctomycetia</taxon>
        <taxon>Pirellulales</taxon>
        <taxon>Pirellulaceae</taxon>
        <taxon>Novipirellula</taxon>
    </lineage>
</organism>
<sequence>MNDSTKQADFVRLFSANQRRIQTFILTLLPDRDQAQDVMQNTSVVLWQKFDTFELGTDFTAWAFRIARLEVLSQIRRQGKGRLVFDESMCNDLADELTERDAVSDSRLRALEGCVKKLSAVDRDLLQRRYEEGATIKAVAEAVGRPLEGMYKAMRRIHHTLFECTQRKLSATDESVAI</sequence>
<keyword evidence="4" id="KW-0804">Transcription</keyword>
<proteinExistence type="inferred from homology"/>
<dbReference type="RefSeq" id="WP_146402099.1">
    <property type="nucleotide sequence ID" value="NZ_SJPJ01000001.1"/>
</dbReference>
<name>A0A5C5ZAN8_9BACT</name>